<sequence>MSDRLMQVIVFAICVAGYVGLAIGGEPTAEYVTLIGPVLAVVILQGRLGKQDEVLHEIHENTNGVLTKRIEEAVRKAVGKGSVTD</sequence>
<gene>
    <name evidence="1" type="ORF">HCJ93_08310</name>
</gene>
<proteinExistence type="predicted"/>
<name>A0ABX1A111_9ACTN</name>
<evidence type="ECO:0000313" key="1">
    <source>
        <dbReference type="EMBL" id="NJP50074.1"/>
    </source>
</evidence>
<comment type="caution">
    <text evidence="1">The sequence shown here is derived from an EMBL/GenBank/DDBJ whole genome shotgun (WGS) entry which is preliminary data.</text>
</comment>
<protein>
    <recommendedName>
        <fullName evidence="3">Holin</fullName>
    </recommendedName>
</protein>
<evidence type="ECO:0000313" key="2">
    <source>
        <dbReference type="Proteomes" id="UP000730591"/>
    </source>
</evidence>
<evidence type="ECO:0008006" key="3">
    <source>
        <dbReference type="Google" id="ProtNLM"/>
    </source>
</evidence>
<reference evidence="1 2" key="1">
    <citation type="submission" date="2020-03" db="EMBL/GenBank/DDBJ databases">
        <title>WGS of actinomycetes isolated from Thailand.</title>
        <authorList>
            <person name="Thawai C."/>
        </authorList>
    </citation>
    <scope>NUCLEOTIDE SEQUENCE [LARGE SCALE GENOMIC DNA]</scope>
    <source>
        <strain evidence="1 2">SBST2-5</strain>
    </source>
</reference>
<dbReference type="Proteomes" id="UP000730591">
    <property type="component" value="Unassembled WGS sequence"/>
</dbReference>
<dbReference type="EMBL" id="JAATEM010000008">
    <property type="protein sequence ID" value="NJP50074.1"/>
    <property type="molecule type" value="Genomic_DNA"/>
</dbReference>
<accession>A0ABX1A111</accession>
<organism evidence="1 2">
    <name type="scientific">Streptomyces composti</name>
    <dbReference type="NCBI Taxonomy" id="2720025"/>
    <lineage>
        <taxon>Bacteria</taxon>
        <taxon>Bacillati</taxon>
        <taxon>Actinomycetota</taxon>
        <taxon>Actinomycetes</taxon>
        <taxon>Kitasatosporales</taxon>
        <taxon>Streptomycetaceae</taxon>
        <taxon>Streptomyces</taxon>
    </lineage>
</organism>
<keyword evidence="2" id="KW-1185">Reference proteome</keyword>
<dbReference type="RefSeq" id="WP_167992554.1">
    <property type="nucleotide sequence ID" value="NZ_JAATEM010000008.1"/>
</dbReference>